<feature type="repeat" description="WD" evidence="3">
    <location>
        <begin position="70"/>
        <end position="111"/>
    </location>
</feature>
<dbReference type="Proteomes" id="UP000193642">
    <property type="component" value="Unassembled WGS sequence"/>
</dbReference>
<dbReference type="InterPro" id="IPR001680">
    <property type="entry name" value="WD40_rpt"/>
</dbReference>
<protein>
    <submittedName>
        <fullName evidence="4">WD40 repeat-like protein</fullName>
    </submittedName>
</protein>
<dbReference type="Gene3D" id="2.130.10.10">
    <property type="entry name" value="YVTN repeat-like/Quinoprotein amine dehydrogenase"/>
    <property type="match status" value="2"/>
</dbReference>
<sequence length="304" mass="33314">MEQVLEDKGTTSEPKSWSINDFQSASVLSVGHTDSVYALWCEGDIMITASRDKTIRMTSRSTGKLIRAFEGQHTGSVLHIDASLADNLLVSGSADNTVVCWDLQTGAVITVINTPKALHVRLVKAIDAEAGWEIVSGGIDGVVNVWDLRSGNLKLSCVGHSRAVNHVAVNEEYIVSAGGDTTLKVWDRRDGQLLRTFVGHTKGIACVELKGNKAFSGSNDATIRVWDIQTGDLIHTMEGHTNLVRTLKIHGNTLVSGSYDTTVRVWDLSSYELKATMRGHSSWVFDVYVMMKRWLAVVKRGRSD</sequence>
<dbReference type="SUPFAM" id="SSF50978">
    <property type="entry name" value="WD40 repeat-like"/>
    <property type="match status" value="1"/>
</dbReference>
<feature type="repeat" description="WD" evidence="3">
    <location>
        <begin position="157"/>
        <end position="196"/>
    </location>
</feature>
<proteinExistence type="predicted"/>
<dbReference type="CDD" id="cd00200">
    <property type="entry name" value="WD40"/>
    <property type="match status" value="1"/>
</dbReference>
<dbReference type="PROSITE" id="PS50082">
    <property type="entry name" value="WD_REPEATS_2"/>
    <property type="match status" value="5"/>
</dbReference>
<dbReference type="EMBL" id="MCGO01000006">
    <property type="protein sequence ID" value="ORY51085.1"/>
    <property type="molecule type" value="Genomic_DNA"/>
</dbReference>
<dbReference type="STRING" id="329046.A0A1Y2CXM5"/>
<organism evidence="4 5">
    <name type="scientific">Rhizoclosmatium globosum</name>
    <dbReference type="NCBI Taxonomy" id="329046"/>
    <lineage>
        <taxon>Eukaryota</taxon>
        <taxon>Fungi</taxon>
        <taxon>Fungi incertae sedis</taxon>
        <taxon>Chytridiomycota</taxon>
        <taxon>Chytridiomycota incertae sedis</taxon>
        <taxon>Chytridiomycetes</taxon>
        <taxon>Chytridiales</taxon>
        <taxon>Chytriomycetaceae</taxon>
        <taxon>Rhizoclosmatium</taxon>
    </lineage>
</organism>
<comment type="caution">
    <text evidence="4">The sequence shown here is derived from an EMBL/GenBank/DDBJ whole genome shotgun (WGS) entry which is preliminary data.</text>
</comment>
<keyword evidence="5" id="KW-1185">Reference proteome</keyword>
<reference evidence="4 5" key="1">
    <citation type="submission" date="2016-07" db="EMBL/GenBank/DDBJ databases">
        <title>Pervasive Adenine N6-methylation of Active Genes in Fungi.</title>
        <authorList>
            <consortium name="DOE Joint Genome Institute"/>
            <person name="Mondo S.J."/>
            <person name="Dannebaum R.O."/>
            <person name="Kuo R.C."/>
            <person name="Labutti K."/>
            <person name="Haridas S."/>
            <person name="Kuo A."/>
            <person name="Salamov A."/>
            <person name="Ahrendt S.R."/>
            <person name="Lipzen A."/>
            <person name="Sullivan W."/>
            <person name="Andreopoulos W.B."/>
            <person name="Clum A."/>
            <person name="Lindquist E."/>
            <person name="Daum C."/>
            <person name="Ramamoorthy G.K."/>
            <person name="Gryganskyi A."/>
            <person name="Culley D."/>
            <person name="Magnuson J.K."/>
            <person name="James T.Y."/>
            <person name="O'Malley M.A."/>
            <person name="Stajich J.E."/>
            <person name="Spatafora J.W."/>
            <person name="Visel A."/>
            <person name="Grigoriev I.V."/>
        </authorList>
    </citation>
    <scope>NUCLEOTIDE SEQUENCE [LARGE SCALE GENOMIC DNA]</scope>
    <source>
        <strain evidence="4 5">JEL800</strain>
    </source>
</reference>
<dbReference type="SMART" id="SM00320">
    <property type="entry name" value="WD40"/>
    <property type="match status" value="6"/>
</dbReference>
<evidence type="ECO:0000313" key="5">
    <source>
        <dbReference type="Proteomes" id="UP000193642"/>
    </source>
</evidence>
<dbReference type="PRINTS" id="PR00320">
    <property type="entry name" value="GPROTEINBRPT"/>
</dbReference>
<evidence type="ECO:0000313" key="4">
    <source>
        <dbReference type="EMBL" id="ORY51085.1"/>
    </source>
</evidence>
<dbReference type="OrthoDB" id="19711at2759"/>
<dbReference type="InterPro" id="IPR019775">
    <property type="entry name" value="WD40_repeat_CS"/>
</dbReference>
<feature type="repeat" description="WD" evidence="3">
    <location>
        <begin position="134"/>
        <end position="156"/>
    </location>
</feature>
<dbReference type="InterPro" id="IPR036322">
    <property type="entry name" value="WD40_repeat_dom_sf"/>
</dbReference>
<evidence type="ECO:0000256" key="2">
    <source>
        <dbReference type="ARBA" id="ARBA00022737"/>
    </source>
</evidence>
<dbReference type="PANTHER" id="PTHR19848">
    <property type="entry name" value="WD40 REPEAT PROTEIN"/>
    <property type="match status" value="1"/>
</dbReference>
<dbReference type="InterPro" id="IPR020472">
    <property type="entry name" value="WD40_PAC1"/>
</dbReference>
<gene>
    <name evidence="4" type="ORF">BCR33DRAFT_502509</name>
</gene>
<evidence type="ECO:0000256" key="3">
    <source>
        <dbReference type="PROSITE-ProRule" id="PRU00221"/>
    </source>
</evidence>
<dbReference type="AlphaFoldDB" id="A0A1Y2CXM5"/>
<accession>A0A1Y2CXM5</accession>
<dbReference type="PROSITE" id="PS50294">
    <property type="entry name" value="WD_REPEATS_REGION"/>
    <property type="match status" value="4"/>
</dbReference>
<dbReference type="PANTHER" id="PTHR19848:SF8">
    <property type="entry name" value="F-BOX AND WD REPEAT DOMAIN CONTAINING 7"/>
    <property type="match status" value="1"/>
</dbReference>
<dbReference type="PROSITE" id="PS00678">
    <property type="entry name" value="WD_REPEATS_1"/>
    <property type="match status" value="2"/>
</dbReference>
<feature type="repeat" description="WD" evidence="3">
    <location>
        <begin position="197"/>
        <end position="236"/>
    </location>
</feature>
<name>A0A1Y2CXM5_9FUNG</name>
<keyword evidence="1 3" id="KW-0853">WD repeat</keyword>
<feature type="repeat" description="WD" evidence="3">
    <location>
        <begin position="237"/>
        <end position="276"/>
    </location>
</feature>
<keyword evidence="2" id="KW-0677">Repeat</keyword>
<dbReference type="Pfam" id="PF00400">
    <property type="entry name" value="WD40"/>
    <property type="match status" value="5"/>
</dbReference>
<evidence type="ECO:0000256" key="1">
    <source>
        <dbReference type="ARBA" id="ARBA00022574"/>
    </source>
</evidence>
<dbReference type="InterPro" id="IPR015943">
    <property type="entry name" value="WD40/YVTN_repeat-like_dom_sf"/>
</dbReference>